<dbReference type="Proteomes" id="UP000828941">
    <property type="component" value="Chromosome 2"/>
</dbReference>
<sequence length="376" mass="42543">MEKRSCSDSEAGSSLPSKKVYSIAEFLKIIAEIPMRKRGPPLDFDAIDSCSKRQRVEAGFVHANCSANEGILGYHRNVTKVSDLVCGASKSVEFEKESTEKKQGKPIDSCKKLQCCVILRRMMINPDGKDFHDFVHSKASSSLVREIEPEKPMDMMGLESKLDKAEKVKEREDSNKRADHCQKLVTKPSEPSDSETSRKRENAIEKVKEREDLDKRGDRPRSNSKPSANVRKCTMVADVAGSKNHLPEQIHDKKKKTKRVDCQKSNLKPSANFRICPMVANAAGSKNHLPEQIHEEKKKTKRGDCSDVTKCTFTAEPTEHFLDTIMKSQQSLLDFGCKRDLLRMQQREAARAALEKMEREVFIDDSLKAMEELELL</sequence>
<gene>
    <name evidence="1" type="ORF">L6164_003256</name>
</gene>
<comment type="caution">
    <text evidence="1">The sequence shown here is derived from an EMBL/GenBank/DDBJ whole genome shotgun (WGS) entry which is preliminary data.</text>
</comment>
<evidence type="ECO:0000313" key="2">
    <source>
        <dbReference type="Proteomes" id="UP000828941"/>
    </source>
</evidence>
<organism evidence="1 2">
    <name type="scientific">Bauhinia variegata</name>
    <name type="common">Purple orchid tree</name>
    <name type="synonym">Phanera variegata</name>
    <dbReference type="NCBI Taxonomy" id="167791"/>
    <lineage>
        <taxon>Eukaryota</taxon>
        <taxon>Viridiplantae</taxon>
        <taxon>Streptophyta</taxon>
        <taxon>Embryophyta</taxon>
        <taxon>Tracheophyta</taxon>
        <taxon>Spermatophyta</taxon>
        <taxon>Magnoliopsida</taxon>
        <taxon>eudicotyledons</taxon>
        <taxon>Gunneridae</taxon>
        <taxon>Pentapetalae</taxon>
        <taxon>rosids</taxon>
        <taxon>fabids</taxon>
        <taxon>Fabales</taxon>
        <taxon>Fabaceae</taxon>
        <taxon>Cercidoideae</taxon>
        <taxon>Cercideae</taxon>
        <taxon>Bauhiniinae</taxon>
        <taxon>Bauhinia</taxon>
    </lineage>
</organism>
<reference evidence="1 2" key="1">
    <citation type="journal article" date="2022" name="DNA Res.">
        <title>Chromosomal-level genome assembly of the orchid tree Bauhinia variegata (Leguminosae; Cercidoideae) supports the allotetraploid origin hypothesis of Bauhinia.</title>
        <authorList>
            <person name="Zhong Y."/>
            <person name="Chen Y."/>
            <person name="Zheng D."/>
            <person name="Pang J."/>
            <person name="Liu Y."/>
            <person name="Luo S."/>
            <person name="Meng S."/>
            <person name="Qian L."/>
            <person name="Wei D."/>
            <person name="Dai S."/>
            <person name="Zhou R."/>
        </authorList>
    </citation>
    <scope>NUCLEOTIDE SEQUENCE [LARGE SCALE GENOMIC DNA]</scope>
    <source>
        <strain evidence="1">BV-YZ2020</strain>
    </source>
</reference>
<keyword evidence="2" id="KW-1185">Reference proteome</keyword>
<protein>
    <submittedName>
        <fullName evidence="1">Uncharacterized protein</fullName>
    </submittedName>
</protein>
<dbReference type="EMBL" id="CM039427">
    <property type="protein sequence ID" value="KAI4354390.1"/>
    <property type="molecule type" value="Genomic_DNA"/>
</dbReference>
<evidence type="ECO:0000313" key="1">
    <source>
        <dbReference type="EMBL" id="KAI4354390.1"/>
    </source>
</evidence>
<proteinExistence type="predicted"/>
<name>A0ACB9Q1B9_BAUVA</name>
<accession>A0ACB9Q1B9</accession>